<feature type="compositionally biased region" description="Low complexity" evidence="1">
    <location>
        <begin position="190"/>
        <end position="233"/>
    </location>
</feature>
<feature type="region of interest" description="Disordered" evidence="1">
    <location>
        <begin position="184"/>
        <end position="233"/>
    </location>
</feature>
<dbReference type="SUPFAM" id="SSF48403">
    <property type="entry name" value="Ankyrin repeat"/>
    <property type="match status" value="1"/>
</dbReference>
<accession>A0A150FVA7</accession>
<dbReference type="OrthoDB" id="546276at2759"/>
<proteinExistence type="predicted"/>
<keyword evidence="3" id="KW-1185">Reference proteome</keyword>
<evidence type="ECO:0000313" key="2">
    <source>
        <dbReference type="EMBL" id="KXZ41125.1"/>
    </source>
</evidence>
<reference evidence="3" key="1">
    <citation type="journal article" date="2016" name="Nat. Commun.">
        <title>The Gonium pectorale genome demonstrates co-option of cell cycle regulation during the evolution of multicellularity.</title>
        <authorList>
            <person name="Hanschen E.R."/>
            <person name="Marriage T.N."/>
            <person name="Ferris P.J."/>
            <person name="Hamaji T."/>
            <person name="Toyoda A."/>
            <person name="Fujiyama A."/>
            <person name="Neme R."/>
            <person name="Noguchi H."/>
            <person name="Minakuchi Y."/>
            <person name="Suzuki M."/>
            <person name="Kawai-Toyooka H."/>
            <person name="Smith D.R."/>
            <person name="Sparks H."/>
            <person name="Anderson J."/>
            <person name="Bakaric R."/>
            <person name="Luria V."/>
            <person name="Karger A."/>
            <person name="Kirschner M.W."/>
            <person name="Durand P.M."/>
            <person name="Michod R.E."/>
            <person name="Nozaki H."/>
            <person name="Olson B.J."/>
        </authorList>
    </citation>
    <scope>NUCLEOTIDE SEQUENCE [LARGE SCALE GENOMIC DNA]</scope>
    <source>
        <strain evidence="3">NIES-2863</strain>
    </source>
</reference>
<gene>
    <name evidence="2" type="ORF">GPECTOR_760g925</name>
</gene>
<name>A0A150FVA7_GONPE</name>
<dbReference type="Proteomes" id="UP000075714">
    <property type="component" value="Unassembled WGS sequence"/>
</dbReference>
<protein>
    <submittedName>
        <fullName evidence="2">Uncharacterized protein</fullName>
    </submittedName>
</protein>
<comment type="caution">
    <text evidence="2">The sequence shown here is derived from an EMBL/GenBank/DDBJ whole genome shotgun (WGS) entry which is preliminary data.</text>
</comment>
<dbReference type="Gene3D" id="1.25.40.20">
    <property type="entry name" value="Ankyrin repeat-containing domain"/>
    <property type="match status" value="1"/>
</dbReference>
<sequence>MAGFRALGYSVAEVWSAVAGGGGGGGPTLLHAAASSGDVPTLRMVAAWAAAAGGGGSVWALADGDGVTPLHVLAARATSADAVEWALAAGGDGARAVWSEAADARGLTPAELAAGRRVGWTDVIQRLLVAQAHAERTAEAITAARAGPSVAGTGPPPPALSRLHVRTTDRTADAAVTILGGGGSGGGGASTVVPAASGAGEAAASPRGARTPAQDLPTTATTTTTAAASPPPRSTAASAVAAALACGFPSAGLESRYQAFLTARSAGPARGWAVLHGLMLVAALARLAAEGQGRDCVAAIAYSAPYLVLAVLLFSTSLYASHRSTCWAAVGLARAAYKAAQVAGLLPSPAITARFVRSGATTLTDAVLPALFEPYPLRAALLIVLYDTIATAAYYRSIGYAPAAATAAMHAATKGAIAAALRLVVDAAHRAAFLRALLRSHPPPAAAAAAACLGAAPAAKAAAPDGVLEVGAAGPAVARATAAGLRARRGGSRGPEDAW</sequence>
<dbReference type="EMBL" id="LSYV01000756">
    <property type="protein sequence ID" value="KXZ41125.1"/>
    <property type="molecule type" value="Genomic_DNA"/>
</dbReference>
<dbReference type="InterPro" id="IPR036770">
    <property type="entry name" value="Ankyrin_rpt-contain_sf"/>
</dbReference>
<organism evidence="2 3">
    <name type="scientific">Gonium pectorale</name>
    <name type="common">Green alga</name>
    <dbReference type="NCBI Taxonomy" id="33097"/>
    <lineage>
        <taxon>Eukaryota</taxon>
        <taxon>Viridiplantae</taxon>
        <taxon>Chlorophyta</taxon>
        <taxon>core chlorophytes</taxon>
        <taxon>Chlorophyceae</taxon>
        <taxon>CS clade</taxon>
        <taxon>Chlamydomonadales</taxon>
        <taxon>Volvocaceae</taxon>
        <taxon>Gonium</taxon>
    </lineage>
</organism>
<dbReference type="AlphaFoldDB" id="A0A150FVA7"/>
<evidence type="ECO:0000313" key="3">
    <source>
        <dbReference type="Proteomes" id="UP000075714"/>
    </source>
</evidence>
<evidence type="ECO:0000256" key="1">
    <source>
        <dbReference type="SAM" id="MobiDB-lite"/>
    </source>
</evidence>